<evidence type="ECO:0000313" key="4">
    <source>
        <dbReference type="Proteomes" id="UP001362999"/>
    </source>
</evidence>
<keyword evidence="1" id="KW-1133">Transmembrane helix</keyword>
<keyword evidence="1" id="KW-0472">Membrane</keyword>
<proteinExistence type="predicted"/>
<evidence type="ECO:0000256" key="1">
    <source>
        <dbReference type="SAM" id="Phobius"/>
    </source>
</evidence>
<dbReference type="AlphaFoldDB" id="A0AAV9ZY94"/>
<feature type="transmembrane region" description="Helical" evidence="1">
    <location>
        <begin position="135"/>
        <end position="153"/>
    </location>
</feature>
<sequence>MKETASATSDDMAGAKIWSKNTDKALVDRWRSDMEGLAGLFSTCLTAFLVESYKSLGPDSGQLTVDILTQISAQLAAGINGTTFELPTMNTRPTGPTTAALACNIMWFTSLFLALLCAFMATMKCDPSPIIRARIFSYLYYGVKKFTFLFPINTVITNMAATLLCAVLVIYCTLTILPMIYYDCPYRTALSPLLWRVRQGILIILAKWVFPQGESHPDEELTVTSCYQPSLDKSSMLEMMTHSATRASEEREARDKQALVWTVKSLTDDDELEPFVEGVSSVLWGAKGRRNTYDEHIKSLICDPEVSLVSRIEIFLKDCSGGQLPVGVEIRRQISSLKALWAIARMSIEKPDNLSLLQVLSRSSSAAVQQHYIGLRELIGTCSDSKHNAEAGSSSQRLNSVLKRVQRQMTRLRPSVWLLNPENIDYFHGELPSETFIANETIDESSRLWFIRGVSNHLRFLEDAPSCIFLRFLEDSASADSMPYEFFTTYSSLPIKTIPPASVERSLERMISTHAARLKLNPGVHHIDSISPSFDSAPWIVQYLNCRDSPEALSEALLGCRSDCLAALRLSLKALSIWRLCMHARRVIDPETKSQVPYSGFDQATLLAVQSAEFSLCSPAVNALVQWDILISLTEGSHEDKALLMATLSSPIFPMPSSEVGNIDSPLPTQTLSTDTNFTMDMRHTEAAFTILSDFLDHCEAEILPLHSAETIEYIANFIPRAKLDASLQRRFVSCISAVIRDNRTPAHAVIINTVLLSSIFDTYPRQTSSIASNPSFNADRQTNFTSPIFTEFLDDPEARSTLIAALKRYATTLPPGQFPATTRRITAILFKIGKAPPSDRAEPLPSQTTHRKNFHQTLGMEYRVLRPTKS</sequence>
<feature type="transmembrane region" description="Helical" evidence="1">
    <location>
        <begin position="159"/>
        <end position="181"/>
    </location>
</feature>
<dbReference type="EMBL" id="JAWWNJ010000100">
    <property type="protein sequence ID" value="KAK6995997.1"/>
    <property type="molecule type" value="Genomic_DNA"/>
</dbReference>
<feature type="domain" description="DUF6535" evidence="2">
    <location>
        <begin position="20"/>
        <end position="123"/>
    </location>
</feature>
<dbReference type="Proteomes" id="UP001362999">
    <property type="component" value="Unassembled WGS sequence"/>
</dbReference>
<organism evidence="3 4">
    <name type="scientific">Favolaschia claudopus</name>
    <dbReference type="NCBI Taxonomy" id="2862362"/>
    <lineage>
        <taxon>Eukaryota</taxon>
        <taxon>Fungi</taxon>
        <taxon>Dikarya</taxon>
        <taxon>Basidiomycota</taxon>
        <taxon>Agaricomycotina</taxon>
        <taxon>Agaricomycetes</taxon>
        <taxon>Agaricomycetidae</taxon>
        <taxon>Agaricales</taxon>
        <taxon>Marasmiineae</taxon>
        <taxon>Mycenaceae</taxon>
        <taxon>Favolaschia</taxon>
    </lineage>
</organism>
<dbReference type="InterPro" id="IPR045338">
    <property type="entry name" value="DUF6535"/>
</dbReference>
<protein>
    <recommendedName>
        <fullName evidence="2">DUF6535 domain-containing protein</fullName>
    </recommendedName>
</protein>
<evidence type="ECO:0000259" key="2">
    <source>
        <dbReference type="Pfam" id="PF20153"/>
    </source>
</evidence>
<keyword evidence="4" id="KW-1185">Reference proteome</keyword>
<name>A0AAV9ZY94_9AGAR</name>
<gene>
    <name evidence="3" type="ORF">R3P38DRAFT_3073832</name>
</gene>
<feature type="transmembrane region" description="Helical" evidence="1">
    <location>
        <begin position="99"/>
        <end position="123"/>
    </location>
</feature>
<reference evidence="3 4" key="1">
    <citation type="journal article" date="2024" name="J Genomics">
        <title>Draft genome sequencing and assembly of Favolaschia claudopus CIRM-BRFM 2984 isolated from oak limbs.</title>
        <authorList>
            <person name="Navarro D."/>
            <person name="Drula E."/>
            <person name="Chaduli D."/>
            <person name="Cazenave R."/>
            <person name="Ahrendt S."/>
            <person name="Wang J."/>
            <person name="Lipzen A."/>
            <person name="Daum C."/>
            <person name="Barry K."/>
            <person name="Grigoriev I.V."/>
            <person name="Favel A."/>
            <person name="Rosso M.N."/>
            <person name="Martin F."/>
        </authorList>
    </citation>
    <scope>NUCLEOTIDE SEQUENCE [LARGE SCALE GENOMIC DNA]</scope>
    <source>
        <strain evidence="3 4">CIRM-BRFM 2984</strain>
    </source>
</reference>
<accession>A0AAV9ZY94</accession>
<comment type="caution">
    <text evidence="3">The sequence shown here is derived from an EMBL/GenBank/DDBJ whole genome shotgun (WGS) entry which is preliminary data.</text>
</comment>
<keyword evidence="1" id="KW-0812">Transmembrane</keyword>
<evidence type="ECO:0000313" key="3">
    <source>
        <dbReference type="EMBL" id="KAK6995997.1"/>
    </source>
</evidence>
<dbReference type="Pfam" id="PF20153">
    <property type="entry name" value="DUF6535"/>
    <property type="match status" value="1"/>
</dbReference>